<evidence type="ECO:0000313" key="8">
    <source>
        <dbReference type="EMBL" id="ASN68086.1"/>
    </source>
</evidence>
<dbReference type="PANTHER" id="PTHR30349:SF82">
    <property type="entry name" value="INTEGRASE_RECOMBINASE YOEC-RELATED"/>
    <property type="match status" value="1"/>
</dbReference>
<reference evidence="8" key="1">
    <citation type="submission" date="2017-06" db="EMBL/GenBank/DDBJ databases">
        <title>Novel phages from South African skin metaviromes.</title>
        <authorList>
            <person name="van Zyl L.J."/>
            <person name="Abrahams Y."/>
            <person name="Stander E.A."/>
            <person name="Kirby B.M."/>
            <person name="Clavaud C."/>
            <person name="Farcet C."/>
            <person name="Breton L."/>
            <person name="Trindade M.I."/>
        </authorList>
    </citation>
    <scope>NUCLEOTIDE SEQUENCE</scope>
</reference>
<dbReference type="Pfam" id="PF00589">
    <property type="entry name" value="Phage_integrase"/>
    <property type="match status" value="1"/>
</dbReference>
<evidence type="ECO:0000256" key="5">
    <source>
        <dbReference type="ARBA" id="ARBA00023172"/>
    </source>
</evidence>
<gene>
    <name evidence="8" type="ORF">8F11_51</name>
</gene>
<evidence type="ECO:0000256" key="3">
    <source>
        <dbReference type="ARBA" id="ARBA00022679"/>
    </source>
</evidence>
<dbReference type="GO" id="GO:0016787">
    <property type="term" value="F:hydrolase activity"/>
    <property type="evidence" value="ECO:0007669"/>
    <property type="project" value="UniProtKB-KW"/>
</dbReference>
<comment type="similarity">
    <text evidence="1">Belongs to the 'phage' integrase family.</text>
</comment>
<dbReference type="PANTHER" id="PTHR30349">
    <property type="entry name" value="PHAGE INTEGRASE-RELATED"/>
    <property type="match status" value="1"/>
</dbReference>
<dbReference type="GO" id="GO:0016740">
    <property type="term" value="F:transferase activity"/>
    <property type="evidence" value="ECO:0007669"/>
    <property type="project" value="UniProtKB-KW"/>
</dbReference>
<name>A0A2H4J6I5_9CAUD</name>
<keyword evidence="4" id="KW-0378">Hydrolase</keyword>
<dbReference type="Gene3D" id="1.10.443.10">
    <property type="entry name" value="Intergrase catalytic core"/>
    <property type="match status" value="1"/>
</dbReference>
<dbReference type="GO" id="GO:0006310">
    <property type="term" value="P:DNA recombination"/>
    <property type="evidence" value="ECO:0007669"/>
    <property type="project" value="UniProtKB-KW"/>
</dbReference>
<evidence type="ECO:0000256" key="1">
    <source>
        <dbReference type="ARBA" id="ARBA00008857"/>
    </source>
</evidence>
<dbReference type="InterPro" id="IPR011010">
    <property type="entry name" value="DNA_brk_join_enz"/>
</dbReference>
<dbReference type="GO" id="GO:0044826">
    <property type="term" value="P:viral genome integration into host DNA"/>
    <property type="evidence" value="ECO:0007669"/>
    <property type="project" value="UniProtKB-KW"/>
</dbReference>
<dbReference type="GO" id="GO:0003677">
    <property type="term" value="F:DNA binding"/>
    <property type="evidence" value="ECO:0007669"/>
    <property type="project" value="InterPro"/>
</dbReference>
<evidence type="ECO:0000256" key="6">
    <source>
        <dbReference type="ARBA" id="ARBA00023195"/>
    </source>
</evidence>
<evidence type="ECO:0000256" key="4">
    <source>
        <dbReference type="ARBA" id="ARBA00022801"/>
    </source>
</evidence>
<dbReference type="InterPro" id="IPR002104">
    <property type="entry name" value="Integrase_catalytic"/>
</dbReference>
<keyword evidence="3" id="KW-0808">Transferase</keyword>
<proteinExistence type="inferred from homology"/>
<dbReference type="InterPro" id="IPR013762">
    <property type="entry name" value="Integrase-like_cat_sf"/>
</dbReference>
<dbReference type="GO" id="GO:0075713">
    <property type="term" value="P:establishment of integrated proviral latency"/>
    <property type="evidence" value="ECO:0007669"/>
    <property type="project" value="UniProtKB-KW"/>
</dbReference>
<dbReference type="GO" id="GO:0015074">
    <property type="term" value="P:DNA integration"/>
    <property type="evidence" value="ECO:0007669"/>
    <property type="project" value="InterPro"/>
</dbReference>
<keyword evidence="6" id="KW-0229">DNA integration</keyword>
<evidence type="ECO:0000259" key="7">
    <source>
        <dbReference type="PROSITE" id="PS51898"/>
    </source>
</evidence>
<accession>A0A2H4J6I5</accession>
<organism evidence="8">
    <name type="scientific">uncultured Caudovirales phage</name>
    <dbReference type="NCBI Taxonomy" id="2100421"/>
    <lineage>
        <taxon>Viruses</taxon>
        <taxon>Duplodnaviria</taxon>
        <taxon>Heunggongvirae</taxon>
        <taxon>Uroviricota</taxon>
        <taxon>Caudoviricetes</taxon>
        <taxon>Peduoviridae</taxon>
        <taxon>Maltschvirus</taxon>
        <taxon>Maltschvirus maltsch</taxon>
    </lineage>
</organism>
<dbReference type="PROSITE" id="PS51898">
    <property type="entry name" value="TYR_RECOMBINASE"/>
    <property type="match status" value="1"/>
</dbReference>
<sequence>MNEVQPIKNKCDIERMKQSLHGRDLLLFILGINTNLRISDLLRLTREDIVANTIVLVESKTGKTKRIHLGDKTIEQITPLLPDTGTLFPSRKGGKPISRQQAWRTLSTAAERAGLNIEFGTHSLRKTFAYHAYKQGVDLALLMRILNHSSQRETLRYIGIETEDITNVYNSVQL</sequence>
<dbReference type="SUPFAM" id="SSF56349">
    <property type="entry name" value="DNA breaking-rejoining enzymes"/>
    <property type="match status" value="1"/>
</dbReference>
<dbReference type="EMBL" id="MF417871">
    <property type="protein sequence ID" value="ASN68086.1"/>
    <property type="molecule type" value="Genomic_DNA"/>
</dbReference>
<keyword evidence="5" id="KW-0233">DNA recombination</keyword>
<dbReference type="InterPro" id="IPR050090">
    <property type="entry name" value="Tyrosine_recombinase_XerCD"/>
</dbReference>
<protein>
    <recommendedName>
        <fullName evidence="2">Integrase</fullName>
    </recommendedName>
</protein>
<keyword evidence="6" id="KW-1179">Viral genome integration</keyword>
<feature type="domain" description="Tyr recombinase" evidence="7">
    <location>
        <begin position="1"/>
        <end position="170"/>
    </location>
</feature>
<keyword evidence="6" id="KW-1160">Virus entry into host cell</keyword>
<evidence type="ECO:0000256" key="2">
    <source>
        <dbReference type="ARBA" id="ARBA00016082"/>
    </source>
</evidence>